<feature type="domain" description="Type I restriction enzyme R protein C-terminal" evidence="1">
    <location>
        <begin position="3"/>
        <end position="83"/>
    </location>
</feature>
<evidence type="ECO:0000313" key="2">
    <source>
        <dbReference type="EMBL" id="KAB0613783.1"/>
    </source>
</evidence>
<reference evidence="2 3" key="1">
    <citation type="submission" date="2019-09" db="EMBL/GenBank/DDBJ databases">
        <title>Draft genome sequences of 48 bacterial type strains from the CCUG.</title>
        <authorList>
            <person name="Tunovic T."/>
            <person name="Pineiro-Iglesias B."/>
            <person name="Unosson C."/>
            <person name="Inganas E."/>
            <person name="Ohlen M."/>
            <person name="Cardew S."/>
            <person name="Jensie-Markopoulos S."/>
            <person name="Salva-Serra F."/>
            <person name="Jaen-Luchoro D."/>
            <person name="Karlsson R."/>
            <person name="Svensson-Stadler L."/>
            <person name="Chun J."/>
            <person name="Moore E."/>
        </authorList>
    </citation>
    <scope>NUCLEOTIDE SEQUENCE [LARGE SCALE GENOMIC DNA]</scope>
    <source>
        <strain evidence="2 3">CCUG 34538</strain>
    </source>
</reference>
<dbReference type="Proteomes" id="UP000423641">
    <property type="component" value="Unassembled WGS sequence"/>
</dbReference>
<dbReference type="RefSeq" id="WP_112000423.1">
    <property type="nucleotide sequence ID" value="NZ_CP053828.1"/>
</dbReference>
<comment type="caution">
    <text evidence="2">The sequence shown here is derived from an EMBL/GenBank/DDBJ whole genome shotgun (WGS) entry which is preliminary data.</text>
</comment>
<sequence length="88" mass="10356">MTDWAKFVKEQKESDLKNLIKDENLKESETRKFLDNSFRDGQVKTIGTDIEKILPPMGRFNGDNRNERKQAIIEKLLKFFDKYFGLGV</sequence>
<protein>
    <recommendedName>
        <fullName evidence="1">Type I restriction enzyme R protein C-terminal domain-containing protein</fullName>
    </recommendedName>
</protein>
<dbReference type="GeneID" id="56510847"/>
<dbReference type="Pfam" id="PF12008">
    <property type="entry name" value="EcoR124_C"/>
    <property type="match status" value="1"/>
</dbReference>
<evidence type="ECO:0000313" key="3">
    <source>
        <dbReference type="Proteomes" id="UP000423641"/>
    </source>
</evidence>
<dbReference type="InterPro" id="IPR022625">
    <property type="entry name" value="TypeI_RM_Rsu_C"/>
</dbReference>
<accession>A0AAV6EGN2</accession>
<name>A0AAV6EGN2_CAMHY</name>
<dbReference type="EMBL" id="VZON01000002">
    <property type="protein sequence ID" value="KAB0613783.1"/>
    <property type="molecule type" value="Genomic_DNA"/>
</dbReference>
<dbReference type="AlphaFoldDB" id="A0AAV6EGN2"/>
<gene>
    <name evidence="2" type="ORF">F7P66_03700</name>
</gene>
<proteinExistence type="predicted"/>
<evidence type="ECO:0000259" key="1">
    <source>
        <dbReference type="Pfam" id="PF12008"/>
    </source>
</evidence>
<organism evidence="2 3">
    <name type="scientific">Campylobacter hyointestinalis subsp. lawsonii</name>
    <dbReference type="NCBI Taxonomy" id="91353"/>
    <lineage>
        <taxon>Bacteria</taxon>
        <taxon>Pseudomonadati</taxon>
        <taxon>Campylobacterota</taxon>
        <taxon>Epsilonproteobacteria</taxon>
        <taxon>Campylobacterales</taxon>
        <taxon>Campylobacteraceae</taxon>
        <taxon>Campylobacter</taxon>
    </lineage>
</organism>